<name>A0A1Y6MGD9_9GAMM</name>
<gene>
    <name evidence="1" type="ORF">PAND9192_01246</name>
</gene>
<sequence>MTIENETGRIIEIIDKCGNVVCVMLANGAVIDIATTHEVKVGDWVVEGELSQELASK</sequence>
<reference evidence="2" key="1">
    <citation type="submission" date="2017-06" db="EMBL/GenBank/DDBJ databases">
        <authorList>
            <person name="Rodrigo-Torres L."/>
            <person name="Arahal R.D."/>
            <person name="Lucena T."/>
        </authorList>
    </citation>
    <scope>NUCLEOTIDE SEQUENCE [LARGE SCALE GENOMIC DNA]</scope>
    <source>
        <strain evidence="2">CECT 9192</strain>
    </source>
</reference>
<accession>A0A1Y6MGD9</accession>
<dbReference type="Proteomes" id="UP000195719">
    <property type="component" value="Unassembled WGS sequence"/>
</dbReference>
<protein>
    <submittedName>
        <fullName evidence="1">Uncharacterized protein</fullName>
    </submittedName>
</protein>
<dbReference type="AlphaFoldDB" id="A0A1Y6MGD9"/>
<proteinExistence type="predicted"/>
<dbReference type="EMBL" id="FYAJ01000002">
    <property type="protein sequence ID" value="SMY34271.1"/>
    <property type="molecule type" value="Genomic_DNA"/>
</dbReference>
<dbReference type="RefSeq" id="WP_159458216.1">
    <property type="nucleotide sequence ID" value="NZ_FYAJ01000002.1"/>
</dbReference>
<evidence type="ECO:0000313" key="2">
    <source>
        <dbReference type="Proteomes" id="UP000195719"/>
    </source>
</evidence>
<keyword evidence="2" id="KW-1185">Reference proteome</keyword>
<evidence type="ECO:0000313" key="1">
    <source>
        <dbReference type="EMBL" id="SMY34271.1"/>
    </source>
</evidence>
<organism evidence="1 2">
    <name type="scientific">Photobacterium andalusiense</name>
    <dbReference type="NCBI Taxonomy" id="2204296"/>
    <lineage>
        <taxon>Bacteria</taxon>
        <taxon>Pseudomonadati</taxon>
        <taxon>Pseudomonadota</taxon>
        <taxon>Gammaproteobacteria</taxon>
        <taxon>Vibrionales</taxon>
        <taxon>Vibrionaceae</taxon>
        <taxon>Photobacterium</taxon>
    </lineage>
</organism>